<dbReference type="GO" id="GO:0004674">
    <property type="term" value="F:protein serine/threonine kinase activity"/>
    <property type="evidence" value="ECO:0007669"/>
    <property type="project" value="TreeGrafter"/>
</dbReference>
<dbReference type="STRING" id="71717.A0A4Y7SPY7"/>
<dbReference type="PANTHER" id="PTHR44329">
    <property type="entry name" value="SERINE/THREONINE-PROTEIN KINASE TNNI3K-RELATED"/>
    <property type="match status" value="1"/>
</dbReference>
<proteinExistence type="predicted"/>
<evidence type="ECO:0000259" key="2">
    <source>
        <dbReference type="PROSITE" id="PS50011"/>
    </source>
</evidence>
<evidence type="ECO:0000313" key="4">
    <source>
        <dbReference type="Proteomes" id="UP000298030"/>
    </source>
</evidence>
<dbReference type="Proteomes" id="UP000298030">
    <property type="component" value="Unassembled WGS sequence"/>
</dbReference>
<dbReference type="OrthoDB" id="3260205at2759"/>
<dbReference type="SUPFAM" id="SSF56112">
    <property type="entry name" value="Protein kinase-like (PK-like)"/>
    <property type="match status" value="1"/>
</dbReference>
<dbReference type="AlphaFoldDB" id="A0A4Y7SPY7"/>
<protein>
    <submittedName>
        <fullName evidence="3">Kinase-like protein</fullName>
    </submittedName>
</protein>
<accession>A0A4Y7SPY7</accession>
<dbReference type="PROSITE" id="PS50011">
    <property type="entry name" value="PROTEIN_KINASE_DOM"/>
    <property type="match status" value="1"/>
</dbReference>
<dbReference type="PROSITE" id="PS00109">
    <property type="entry name" value="PROTEIN_KINASE_TYR"/>
    <property type="match status" value="1"/>
</dbReference>
<organism evidence="3 4">
    <name type="scientific">Coprinellus micaceus</name>
    <name type="common">Glistening ink-cap mushroom</name>
    <name type="synonym">Coprinus micaceus</name>
    <dbReference type="NCBI Taxonomy" id="71717"/>
    <lineage>
        <taxon>Eukaryota</taxon>
        <taxon>Fungi</taxon>
        <taxon>Dikarya</taxon>
        <taxon>Basidiomycota</taxon>
        <taxon>Agaricomycotina</taxon>
        <taxon>Agaricomycetes</taxon>
        <taxon>Agaricomycetidae</taxon>
        <taxon>Agaricales</taxon>
        <taxon>Agaricineae</taxon>
        <taxon>Psathyrellaceae</taxon>
        <taxon>Coprinellus</taxon>
    </lineage>
</organism>
<sequence length="359" mass="39924">MTSNDGEKANTAQDTLDYLHKPLPGPKPRVTPTLNVISSSKITLVPTCYDPKTNAPVYHSFASGGYADLYKAEMTFADESVKVVAVKVFRGAHFSTHTEDQKDVYKNRLLREYEVWGRAKHRNILGLEGLVVVESLVLPSPGLVSQYKDHGDLHSFMQGSIIFDRLEMARGIVCGLEYLHNQIKVVHGDLTPVNILIDFDEATPCYFPLITDFGKSRVDGKRGYTTTVAEAVFVAARPPELLDHSDPNPATNAGVLSFAGDVYSFSMLLLYVLTGKVPYTQEGIAPLKILQLICDAAKPLRPTPEKYPLHNRESHNFCWSIMQACWKHRPEDRITSKSAYDLLHGHTTTLPFPSPPISV</sequence>
<evidence type="ECO:0000256" key="1">
    <source>
        <dbReference type="SAM" id="MobiDB-lite"/>
    </source>
</evidence>
<feature type="region of interest" description="Disordered" evidence="1">
    <location>
        <begin position="1"/>
        <end position="24"/>
    </location>
</feature>
<keyword evidence="4" id="KW-1185">Reference proteome</keyword>
<dbReference type="InterPro" id="IPR008266">
    <property type="entry name" value="Tyr_kinase_AS"/>
</dbReference>
<dbReference type="Gene3D" id="1.10.510.10">
    <property type="entry name" value="Transferase(Phosphotransferase) domain 1"/>
    <property type="match status" value="1"/>
</dbReference>
<feature type="domain" description="Protein kinase" evidence="2">
    <location>
        <begin position="55"/>
        <end position="349"/>
    </location>
</feature>
<dbReference type="GO" id="GO:0005524">
    <property type="term" value="F:ATP binding"/>
    <property type="evidence" value="ECO:0007669"/>
    <property type="project" value="InterPro"/>
</dbReference>
<comment type="caution">
    <text evidence="3">The sequence shown here is derived from an EMBL/GenBank/DDBJ whole genome shotgun (WGS) entry which is preliminary data.</text>
</comment>
<evidence type="ECO:0000313" key="3">
    <source>
        <dbReference type="EMBL" id="TEB23943.1"/>
    </source>
</evidence>
<dbReference type="Pfam" id="PF00069">
    <property type="entry name" value="Pkinase"/>
    <property type="match status" value="1"/>
</dbReference>
<reference evidence="3 4" key="1">
    <citation type="journal article" date="2019" name="Nat. Ecol. Evol.">
        <title>Megaphylogeny resolves global patterns of mushroom evolution.</title>
        <authorList>
            <person name="Varga T."/>
            <person name="Krizsan K."/>
            <person name="Foldi C."/>
            <person name="Dima B."/>
            <person name="Sanchez-Garcia M."/>
            <person name="Sanchez-Ramirez S."/>
            <person name="Szollosi G.J."/>
            <person name="Szarkandi J.G."/>
            <person name="Papp V."/>
            <person name="Albert L."/>
            <person name="Andreopoulos W."/>
            <person name="Angelini C."/>
            <person name="Antonin V."/>
            <person name="Barry K.W."/>
            <person name="Bougher N.L."/>
            <person name="Buchanan P."/>
            <person name="Buyck B."/>
            <person name="Bense V."/>
            <person name="Catcheside P."/>
            <person name="Chovatia M."/>
            <person name="Cooper J."/>
            <person name="Damon W."/>
            <person name="Desjardin D."/>
            <person name="Finy P."/>
            <person name="Geml J."/>
            <person name="Haridas S."/>
            <person name="Hughes K."/>
            <person name="Justo A."/>
            <person name="Karasinski D."/>
            <person name="Kautmanova I."/>
            <person name="Kiss B."/>
            <person name="Kocsube S."/>
            <person name="Kotiranta H."/>
            <person name="LaButti K.M."/>
            <person name="Lechner B.E."/>
            <person name="Liimatainen K."/>
            <person name="Lipzen A."/>
            <person name="Lukacs Z."/>
            <person name="Mihaltcheva S."/>
            <person name="Morgado L.N."/>
            <person name="Niskanen T."/>
            <person name="Noordeloos M.E."/>
            <person name="Ohm R.A."/>
            <person name="Ortiz-Santana B."/>
            <person name="Ovrebo C."/>
            <person name="Racz N."/>
            <person name="Riley R."/>
            <person name="Savchenko A."/>
            <person name="Shiryaev A."/>
            <person name="Soop K."/>
            <person name="Spirin V."/>
            <person name="Szebenyi C."/>
            <person name="Tomsovsky M."/>
            <person name="Tulloss R.E."/>
            <person name="Uehling J."/>
            <person name="Grigoriev I.V."/>
            <person name="Vagvolgyi C."/>
            <person name="Papp T."/>
            <person name="Martin F.M."/>
            <person name="Miettinen O."/>
            <person name="Hibbett D.S."/>
            <person name="Nagy L.G."/>
        </authorList>
    </citation>
    <scope>NUCLEOTIDE SEQUENCE [LARGE SCALE GENOMIC DNA]</scope>
    <source>
        <strain evidence="3 4">FP101781</strain>
    </source>
</reference>
<name>A0A4Y7SPY7_COPMI</name>
<keyword evidence="3" id="KW-0808">Transferase</keyword>
<dbReference type="InterPro" id="IPR011009">
    <property type="entry name" value="Kinase-like_dom_sf"/>
</dbReference>
<keyword evidence="3" id="KW-0418">Kinase</keyword>
<dbReference type="EMBL" id="QPFP01000072">
    <property type="protein sequence ID" value="TEB23943.1"/>
    <property type="molecule type" value="Genomic_DNA"/>
</dbReference>
<dbReference type="InterPro" id="IPR000719">
    <property type="entry name" value="Prot_kinase_dom"/>
</dbReference>
<gene>
    <name evidence="3" type="ORF">FA13DRAFT_1396128</name>
</gene>
<dbReference type="InterPro" id="IPR051681">
    <property type="entry name" value="Ser/Thr_Kinases-Pseudokinases"/>
</dbReference>